<evidence type="ECO:0008006" key="4">
    <source>
        <dbReference type="Google" id="ProtNLM"/>
    </source>
</evidence>
<evidence type="ECO:0000313" key="3">
    <source>
        <dbReference type="Proteomes" id="UP000471293"/>
    </source>
</evidence>
<evidence type="ECO:0000313" key="2">
    <source>
        <dbReference type="EMBL" id="NEA19397.1"/>
    </source>
</evidence>
<accession>A0A6N9U774</accession>
<dbReference type="EMBL" id="JAAGLQ010000614">
    <property type="protein sequence ID" value="NEA19397.1"/>
    <property type="molecule type" value="Genomic_DNA"/>
</dbReference>
<gene>
    <name evidence="2" type="ORF">G3I29_28790</name>
</gene>
<sequence length="186" mass="19470">MTRTASMTTAPTSADPTMAAIGEAVLEGRAGDHASARRKLLALWSACGAGGDPLHRCTLAHYLADLHEDPAQALAWDIRALDAANAVTEQRVQEHHAGVHIAGFFPSLHLNLADNYRRLGSFEAATEHITAAGAHAPDLPHDPYGDLLRAAIPEVAEAIARRETAPRASAPGPGPKDSAPSGTKSL</sequence>
<dbReference type="AlphaFoldDB" id="A0A6N9U774"/>
<reference evidence="2 3" key="1">
    <citation type="submission" date="2020-01" db="EMBL/GenBank/DDBJ databases">
        <title>Insect and environment-associated Actinomycetes.</title>
        <authorList>
            <person name="Currrie C."/>
            <person name="Chevrette M."/>
            <person name="Carlson C."/>
            <person name="Stubbendieck R."/>
            <person name="Wendt-Pienkowski E."/>
        </authorList>
    </citation>
    <scope>NUCLEOTIDE SEQUENCE [LARGE SCALE GENOMIC DNA]</scope>
    <source>
        <strain evidence="2 3">SID11342</strain>
    </source>
</reference>
<protein>
    <recommendedName>
        <fullName evidence="4">Tetratricopeptide repeat protein</fullName>
    </recommendedName>
</protein>
<organism evidence="2 3">
    <name type="scientific">Streptomyces halstedii</name>
    <dbReference type="NCBI Taxonomy" id="1944"/>
    <lineage>
        <taxon>Bacteria</taxon>
        <taxon>Bacillati</taxon>
        <taxon>Actinomycetota</taxon>
        <taxon>Actinomycetes</taxon>
        <taxon>Kitasatosporales</taxon>
        <taxon>Streptomycetaceae</taxon>
        <taxon>Streptomyces</taxon>
    </lineage>
</organism>
<feature type="region of interest" description="Disordered" evidence="1">
    <location>
        <begin position="158"/>
        <end position="186"/>
    </location>
</feature>
<dbReference type="Proteomes" id="UP000471293">
    <property type="component" value="Unassembled WGS sequence"/>
</dbReference>
<evidence type="ECO:0000256" key="1">
    <source>
        <dbReference type="SAM" id="MobiDB-lite"/>
    </source>
</evidence>
<name>A0A6N9U774_STRHA</name>
<comment type="caution">
    <text evidence="2">The sequence shown here is derived from an EMBL/GenBank/DDBJ whole genome shotgun (WGS) entry which is preliminary data.</text>
</comment>
<proteinExistence type="predicted"/>